<dbReference type="PANTHER" id="PTHR48144">
    <property type="entry name" value="DNA-DIRECTED DNA POLYMERASE"/>
    <property type="match status" value="1"/>
</dbReference>
<keyword evidence="7" id="KW-0238">DNA-binding</keyword>
<accession>A0ABR2KXU9</accession>
<reference evidence="10 11" key="1">
    <citation type="submission" date="2024-04" db="EMBL/GenBank/DDBJ databases">
        <title>Tritrichomonas musculus Genome.</title>
        <authorList>
            <person name="Alves-Ferreira E."/>
            <person name="Grigg M."/>
            <person name="Lorenzi H."/>
            <person name="Galac M."/>
        </authorList>
    </citation>
    <scope>NUCLEOTIDE SEQUENCE [LARGE SCALE GENOMIC DNA]</scope>
    <source>
        <strain evidence="10 11">EAF2021</strain>
    </source>
</reference>
<comment type="catalytic activity">
    <reaction evidence="8">
        <text>DNA(n) + a 2'-deoxyribonucleoside 5'-triphosphate = DNA(n+1) + diphosphate</text>
        <dbReference type="Rhea" id="RHEA:22508"/>
        <dbReference type="Rhea" id="RHEA-COMP:17339"/>
        <dbReference type="Rhea" id="RHEA-COMP:17340"/>
        <dbReference type="ChEBI" id="CHEBI:33019"/>
        <dbReference type="ChEBI" id="CHEBI:61560"/>
        <dbReference type="ChEBI" id="CHEBI:173112"/>
        <dbReference type="EC" id="2.7.7.7"/>
    </reaction>
</comment>
<dbReference type="InterPro" id="IPR004868">
    <property type="entry name" value="DNA-dir_DNA_pol_B_mt/vir"/>
</dbReference>
<feature type="domain" description="DNA-directed DNA polymerase family B mitochondria/virus" evidence="9">
    <location>
        <begin position="8"/>
        <end position="134"/>
    </location>
</feature>
<dbReference type="Gene3D" id="3.90.1600.10">
    <property type="entry name" value="Palm domain of DNA polymerase"/>
    <property type="match status" value="1"/>
</dbReference>
<comment type="similarity">
    <text evidence="1">Belongs to the DNA polymerase type-B family.</text>
</comment>
<comment type="caution">
    <text evidence="10">The sequence shown here is derived from an EMBL/GenBank/DDBJ whole genome shotgun (WGS) entry which is preliminary data.</text>
</comment>
<evidence type="ECO:0000313" key="11">
    <source>
        <dbReference type="Proteomes" id="UP001470230"/>
    </source>
</evidence>
<protein>
    <recommendedName>
        <fullName evidence="2">DNA-directed DNA polymerase</fullName>
        <ecNumber evidence="2">2.7.7.7</ecNumber>
    </recommendedName>
</protein>
<dbReference type="EC" id="2.7.7.7" evidence="2"/>
<evidence type="ECO:0000256" key="5">
    <source>
        <dbReference type="ARBA" id="ARBA00022705"/>
    </source>
</evidence>
<dbReference type="Proteomes" id="UP001470230">
    <property type="component" value="Unassembled WGS sequence"/>
</dbReference>
<organism evidence="10 11">
    <name type="scientific">Tritrichomonas musculus</name>
    <dbReference type="NCBI Taxonomy" id="1915356"/>
    <lineage>
        <taxon>Eukaryota</taxon>
        <taxon>Metamonada</taxon>
        <taxon>Parabasalia</taxon>
        <taxon>Tritrichomonadida</taxon>
        <taxon>Tritrichomonadidae</taxon>
        <taxon>Tritrichomonas</taxon>
    </lineage>
</organism>
<proteinExistence type="inferred from homology"/>
<name>A0ABR2KXU9_9EUKA</name>
<keyword evidence="4" id="KW-0548">Nucleotidyltransferase</keyword>
<dbReference type="PANTHER" id="PTHR48144:SF2">
    <property type="entry name" value="DNA-DIRECTED DNA POLYMERASE"/>
    <property type="match status" value="1"/>
</dbReference>
<keyword evidence="6" id="KW-0239">DNA-directed DNA polymerase</keyword>
<evidence type="ECO:0000256" key="6">
    <source>
        <dbReference type="ARBA" id="ARBA00022932"/>
    </source>
</evidence>
<dbReference type="Pfam" id="PF03175">
    <property type="entry name" value="DNA_pol_B_2"/>
    <property type="match status" value="1"/>
</dbReference>
<dbReference type="SUPFAM" id="SSF56672">
    <property type="entry name" value="DNA/RNA polymerases"/>
    <property type="match status" value="1"/>
</dbReference>
<evidence type="ECO:0000256" key="2">
    <source>
        <dbReference type="ARBA" id="ARBA00012417"/>
    </source>
</evidence>
<evidence type="ECO:0000259" key="9">
    <source>
        <dbReference type="Pfam" id="PF03175"/>
    </source>
</evidence>
<evidence type="ECO:0000256" key="3">
    <source>
        <dbReference type="ARBA" id="ARBA00022679"/>
    </source>
</evidence>
<keyword evidence="11" id="KW-1185">Reference proteome</keyword>
<evidence type="ECO:0000256" key="1">
    <source>
        <dbReference type="ARBA" id="ARBA00005755"/>
    </source>
</evidence>
<dbReference type="PROSITE" id="PS00116">
    <property type="entry name" value="DNA_POLYMERASE_B"/>
    <property type="match status" value="1"/>
</dbReference>
<sequence>MEFYDVEYELIRGYFFNEGFNNKINEFIKTLFDLRLKYKNEGNALQQTIKLLLNSIYGKSILKPMTEETKVIDKNKIIPYVFRNYNFIKEVTFTDSSKCFVKKIKPVNEHFNLPQFGASVLSWSKHIMNQVVSTAEQNNIDIYYTDTDSVHLNECDLPKLASIYKEKYGKELIGKNMTQFHCDFDSFPGAVGQIHSRKLIALGKKSYLDILVDEQGNENYHIRMKGVCKQCIINKCKRMNITVEELYERMYHGETMTFDLTDGANCFRKTKTFSQITLPQFNRTVKF</sequence>
<evidence type="ECO:0000313" key="10">
    <source>
        <dbReference type="EMBL" id="KAK8895924.1"/>
    </source>
</evidence>
<keyword evidence="3" id="KW-0808">Transferase</keyword>
<evidence type="ECO:0000256" key="4">
    <source>
        <dbReference type="ARBA" id="ARBA00022695"/>
    </source>
</evidence>
<evidence type="ECO:0000256" key="8">
    <source>
        <dbReference type="ARBA" id="ARBA00049244"/>
    </source>
</evidence>
<dbReference type="EMBL" id="JAPFFF010000002">
    <property type="protein sequence ID" value="KAK8895924.1"/>
    <property type="molecule type" value="Genomic_DNA"/>
</dbReference>
<dbReference type="InterPro" id="IPR043502">
    <property type="entry name" value="DNA/RNA_pol_sf"/>
</dbReference>
<gene>
    <name evidence="10" type="ORF">M9Y10_013810</name>
</gene>
<dbReference type="InterPro" id="IPR023211">
    <property type="entry name" value="DNA_pol_palm_dom_sf"/>
</dbReference>
<evidence type="ECO:0000256" key="7">
    <source>
        <dbReference type="ARBA" id="ARBA00023125"/>
    </source>
</evidence>
<keyword evidence="5" id="KW-0235">DNA replication</keyword>
<dbReference type="InterPro" id="IPR017964">
    <property type="entry name" value="DNA-dir_DNA_pol_B_CS"/>
</dbReference>